<keyword evidence="3" id="KW-1185">Reference proteome</keyword>
<keyword evidence="1" id="KW-1133">Transmembrane helix</keyword>
<keyword evidence="1" id="KW-0472">Membrane</keyword>
<dbReference type="EMBL" id="FQUW01000007">
    <property type="protein sequence ID" value="SHE63842.1"/>
    <property type="molecule type" value="Genomic_DNA"/>
</dbReference>
<evidence type="ECO:0000256" key="1">
    <source>
        <dbReference type="SAM" id="Phobius"/>
    </source>
</evidence>
<accession>A0A1M4V4M5</accession>
<keyword evidence="1" id="KW-0812">Transmembrane</keyword>
<gene>
    <name evidence="2" type="ORF">SAMN02745218_00638</name>
</gene>
<evidence type="ECO:0000313" key="2">
    <source>
        <dbReference type="EMBL" id="SHE63842.1"/>
    </source>
</evidence>
<protein>
    <submittedName>
        <fullName evidence="2">Uncharacterized protein</fullName>
    </submittedName>
</protein>
<reference evidence="3" key="1">
    <citation type="submission" date="2016-11" db="EMBL/GenBank/DDBJ databases">
        <authorList>
            <person name="Varghese N."/>
            <person name="Submissions S."/>
        </authorList>
    </citation>
    <scope>NUCLEOTIDE SEQUENCE [LARGE SCALE GENOMIC DNA]</scope>
    <source>
        <strain evidence="3">DSM 11792</strain>
    </source>
</reference>
<evidence type="ECO:0000313" key="3">
    <source>
        <dbReference type="Proteomes" id="UP000184196"/>
    </source>
</evidence>
<name>A0A1M4V4M5_9FIRM</name>
<dbReference type="AlphaFoldDB" id="A0A1M4V4M5"/>
<dbReference type="Proteomes" id="UP000184196">
    <property type="component" value="Unassembled WGS sequence"/>
</dbReference>
<proteinExistence type="predicted"/>
<organism evidence="2 3">
    <name type="scientific">Desulfofundulus australicus DSM 11792</name>
    <dbReference type="NCBI Taxonomy" id="1121425"/>
    <lineage>
        <taxon>Bacteria</taxon>
        <taxon>Bacillati</taxon>
        <taxon>Bacillota</taxon>
        <taxon>Clostridia</taxon>
        <taxon>Eubacteriales</taxon>
        <taxon>Peptococcaceae</taxon>
        <taxon>Desulfofundulus</taxon>
    </lineage>
</organism>
<dbReference type="RefSeq" id="WP_131821572.1">
    <property type="nucleotide sequence ID" value="NZ_FQUW01000007.1"/>
</dbReference>
<feature type="transmembrane region" description="Helical" evidence="1">
    <location>
        <begin position="6"/>
        <end position="24"/>
    </location>
</feature>
<sequence>MKRSMYFVFITILLLTNVFNFIFLKKEKEVYYYYVVMKGNSKHWKVENFTIEIMPQRTEFGHGSLYYLGNNKDVKQLYLDFFLGDQKVFKTAYTGDWLLHSPLKLGSISNKTDNYSKKITLDEINNAYLIIRWQTKEGTFHIENIELF</sequence>